<organism evidence="1 2">
    <name type="scientific">Rhizobium setariae</name>
    <dbReference type="NCBI Taxonomy" id="2801340"/>
    <lineage>
        <taxon>Bacteria</taxon>
        <taxon>Pseudomonadati</taxon>
        <taxon>Pseudomonadota</taxon>
        <taxon>Alphaproteobacteria</taxon>
        <taxon>Hyphomicrobiales</taxon>
        <taxon>Rhizobiaceae</taxon>
        <taxon>Rhizobium/Agrobacterium group</taxon>
        <taxon>Rhizobium</taxon>
    </lineage>
</organism>
<proteinExistence type="predicted"/>
<gene>
    <name evidence="1" type="ORF">JJB09_13350</name>
</gene>
<dbReference type="Pfam" id="PF10098">
    <property type="entry name" value="DUF2336"/>
    <property type="match status" value="1"/>
</dbReference>
<evidence type="ECO:0000313" key="2">
    <source>
        <dbReference type="Proteomes" id="UP000633219"/>
    </source>
</evidence>
<dbReference type="RefSeq" id="WP_201658701.1">
    <property type="nucleotide sequence ID" value="NZ_JAEQNC010000006.1"/>
</dbReference>
<dbReference type="Proteomes" id="UP000633219">
    <property type="component" value="Unassembled WGS sequence"/>
</dbReference>
<evidence type="ECO:0000313" key="1">
    <source>
        <dbReference type="EMBL" id="MBL0373015.1"/>
    </source>
</evidence>
<dbReference type="PIRSF" id="PIRSF035865">
    <property type="entry name" value="UCP035865"/>
    <property type="match status" value="1"/>
</dbReference>
<dbReference type="InterPro" id="IPR019285">
    <property type="entry name" value="DUF2336"/>
</dbReference>
<dbReference type="InterPro" id="IPR014598">
    <property type="entry name" value="UCP035865"/>
</dbReference>
<keyword evidence="2" id="KW-1185">Reference proteome</keyword>
<name>A0A936YM84_9HYPH</name>
<reference evidence="1" key="1">
    <citation type="submission" date="2021-01" db="EMBL/GenBank/DDBJ databases">
        <title>Rhizobium sp. strain KVB221 16S ribosomal RNA gene Genome sequencing and assembly.</title>
        <authorList>
            <person name="Kang M."/>
        </authorList>
    </citation>
    <scope>NUCLEOTIDE SEQUENCE</scope>
    <source>
        <strain evidence="1">KVB221</strain>
    </source>
</reference>
<accession>A0A936YM84</accession>
<dbReference type="AlphaFoldDB" id="A0A936YM84"/>
<dbReference type="EMBL" id="JAEQNC010000006">
    <property type="protein sequence ID" value="MBL0373015.1"/>
    <property type="molecule type" value="Genomic_DNA"/>
</dbReference>
<comment type="caution">
    <text evidence="1">The sequence shown here is derived from an EMBL/GenBank/DDBJ whole genome shotgun (WGS) entry which is preliminary data.</text>
</comment>
<protein>
    <submittedName>
        <fullName evidence="1">DUF2336 domain-containing protein</fullName>
    </submittedName>
</protein>
<sequence>MIIETFLRWADTAKSSDRAKAANALGRAWLQSDMDTSERDAALMAMTWLLDDPSPKVRLALAESIADAPKAPRALILTLASDQPEIACQIIARSPVLTDVDLVDLAARGDGVTRALIASRFIVSSPVCAAIGEIGDAAEVEALLDNPGAIVTRQTLRRLSERLGYVPAIRELLLSREELPADARHNLAVSLSDTLCGNDLIRYAIGENRLELVRREACEATTVALVAVSLPGDIPALADHLRRDGRLTPNFLMQALCTGRVDFFAAAIVNLSGLAERRVRSIMADGRFHAMRALYEAAGLGRDISEIFVEATLEWRKALRRGEATYLGAIAGHLVAKFRFAEKTGAVADELLDMIERLHIAEHRKSARDYASFRVVEAA</sequence>